<evidence type="ECO:0000313" key="1">
    <source>
        <dbReference type="EMBL" id="MFD2679303.1"/>
    </source>
</evidence>
<dbReference type="Proteomes" id="UP001597506">
    <property type="component" value="Unassembled WGS sequence"/>
</dbReference>
<proteinExistence type="predicted"/>
<protein>
    <recommendedName>
        <fullName evidence="3">Flagellar hook-length control protein FliK</fullName>
    </recommendedName>
</protein>
<sequence length="819" mass="90997">MQINQELKVSSHIPSSKPVSLKEGDVYRALVKERLPQNEAVLQIRGQDVKVKFEGELPQQNKVAIEVADSKQAVPRVKNIPLSNEQTTTSQGNAKGLASQLNGGAPVSNGTQSAVNTLLQKGIPLNKETFQQTQNFIDNGPGTLDEKLETISALAKKGLEPTANQLKAVHQALHDKSFASSIEGVLKEIDPEFQFKSQDGLTRKETPAINQQPVKTDQVQQQNKLQTIDDGIKQLKNKLTELGALKTNQTENVLSRAEKMSEAAKKIINDVLNSLRKTATSPEQLQRIKDVQEGLQQGKSIEQSVQKLLTALSKENPMLAQQLKNAIGLEKTGVAMLENELLKLGNNSSTSNAAQQAISVVKKEANLNVVFQKLSELSTNLNPEQQKTLEASLTKAEELGRSGKELAARQELMSTLTKINNEMPVTQSTPVANVEQTEAYKMQEELLSSLPIQSKDFIVERVSKKLSQVAIDFKNFKNDITKSLQTVEQLVQQFKNRAAITAKPMLETTIKKLDQAILRSDFMLYADMKTEKKLLTASTQLAEAKKLLSKGDHSGANRIVAEVKTVIDKMMFKPSDVRVKHYVSQELGRLENLPLSKQVTQNFEQSMSGLKQEPSARNSYEYLRNLGLTHESDHAQALVSKDREGLSPSLKNLLLQMAQSDGSQKADQVLNNLTGQQLLSKNDSSGLQNLMFTLPLLLQDKMENVKVFVNSKNEQEKIDWENCSLFFLFETKKLGEVGIALTSSDRTLSVKIKNDQNGFKERMEPLAELAKERLSDIGYTIGNIQFDTLHQNQEVETEVPTVQQTARPTMTEKGYDFTV</sequence>
<reference evidence="2" key="1">
    <citation type="journal article" date="2019" name="Int. J. Syst. Evol. Microbiol.">
        <title>The Global Catalogue of Microorganisms (GCM) 10K type strain sequencing project: providing services to taxonomists for standard genome sequencing and annotation.</title>
        <authorList>
            <consortium name="The Broad Institute Genomics Platform"/>
            <consortium name="The Broad Institute Genome Sequencing Center for Infectious Disease"/>
            <person name="Wu L."/>
            <person name="Ma J."/>
        </authorList>
    </citation>
    <scope>NUCLEOTIDE SEQUENCE [LARGE SCALE GENOMIC DNA]</scope>
    <source>
        <strain evidence="2">KCTC 3913</strain>
    </source>
</reference>
<name>A0ABW5RKU9_9BACI</name>
<organism evidence="1 2">
    <name type="scientific">Bacillus seohaeanensis</name>
    <dbReference type="NCBI Taxonomy" id="284580"/>
    <lineage>
        <taxon>Bacteria</taxon>
        <taxon>Bacillati</taxon>
        <taxon>Bacillota</taxon>
        <taxon>Bacilli</taxon>
        <taxon>Bacillales</taxon>
        <taxon>Bacillaceae</taxon>
        <taxon>Bacillus</taxon>
    </lineage>
</organism>
<comment type="caution">
    <text evidence="1">The sequence shown here is derived from an EMBL/GenBank/DDBJ whole genome shotgun (WGS) entry which is preliminary data.</text>
</comment>
<keyword evidence="2" id="KW-1185">Reference proteome</keyword>
<evidence type="ECO:0000313" key="2">
    <source>
        <dbReference type="Proteomes" id="UP001597506"/>
    </source>
</evidence>
<accession>A0ABW5RKU9</accession>
<dbReference type="RefSeq" id="WP_377931832.1">
    <property type="nucleotide sequence ID" value="NZ_JBHUMF010000002.1"/>
</dbReference>
<dbReference type="EMBL" id="JBHUMF010000002">
    <property type="protein sequence ID" value="MFD2679303.1"/>
    <property type="molecule type" value="Genomic_DNA"/>
</dbReference>
<gene>
    <name evidence="1" type="ORF">ACFSUL_00910</name>
</gene>
<evidence type="ECO:0008006" key="3">
    <source>
        <dbReference type="Google" id="ProtNLM"/>
    </source>
</evidence>